<dbReference type="EMBL" id="GISG01257903">
    <property type="protein sequence ID" value="MBA4673162.1"/>
    <property type="molecule type" value="Transcribed_RNA"/>
</dbReference>
<accession>A0A7C9ENV0</accession>
<name>A0A7C9ENV0_OPUST</name>
<evidence type="ECO:0000313" key="1">
    <source>
        <dbReference type="EMBL" id="MBA4673162.1"/>
    </source>
</evidence>
<reference evidence="1" key="2">
    <citation type="submission" date="2020-07" db="EMBL/GenBank/DDBJ databases">
        <authorList>
            <person name="Vera ALvarez R."/>
            <person name="Arias-Moreno D.M."/>
            <person name="Jimenez-Jacinto V."/>
            <person name="Jimenez-Bremont J.F."/>
            <person name="Swaminathan K."/>
            <person name="Moose S.P."/>
            <person name="Guerrero-Gonzalez M.L."/>
            <person name="Marino-Ramirez L."/>
            <person name="Landsman D."/>
            <person name="Rodriguez-Kessler M."/>
            <person name="Delgado-Sanchez P."/>
        </authorList>
    </citation>
    <scope>NUCLEOTIDE SEQUENCE</scope>
    <source>
        <tissue evidence="1">Cladode</tissue>
    </source>
</reference>
<organism evidence="1">
    <name type="scientific">Opuntia streptacantha</name>
    <name type="common">Prickly pear cactus</name>
    <name type="synonym">Opuntia cardona</name>
    <dbReference type="NCBI Taxonomy" id="393608"/>
    <lineage>
        <taxon>Eukaryota</taxon>
        <taxon>Viridiplantae</taxon>
        <taxon>Streptophyta</taxon>
        <taxon>Embryophyta</taxon>
        <taxon>Tracheophyta</taxon>
        <taxon>Spermatophyta</taxon>
        <taxon>Magnoliopsida</taxon>
        <taxon>eudicotyledons</taxon>
        <taxon>Gunneridae</taxon>
        <taxon>Pentapetalae</taxon>
        <taxon>Caryophyllales</taxon>
        <taxon>Cactineae</taxon>
        <taxon>Cactaceae</taxon>
        <taxon>Opuntioideae</taxon>
        <taxon>Opuntia</taxon>
    </lineage>
</organism>
<sequence>MQSEILTKSSESRWIIVLKGNHLPFRVKSPDWRVVLNTYLLVIFSVVRSINVSFLCVWELDDLFHCIFMPLFCWIIDLVVEHFHLQHDPVLTNQLDGLSMRWDSLVTATFF</sequence>
<protein>
    <submittedName>
        <fullName evidence="1">Uncharacterized protein</fullName>
    </submittedName>
</protein>
<dbReference type="AlphaFoldDB" id="A0A7C9ENV0"/>
<reference evidence="1" key="1">
    <citation type="journal article" date="2013" name="J. Plant Res.">
        <title>Effect of fungi and light on seed germination of three Opuntia species from semiarid lands of central Mexico.</title>
        <authorList>
            <person name="Delgado-Sanchez P."/>
            <person name="Jimenez-Bremont J.F."/>
            <person name="Guerrero-Gonzalez Mde L."/>
            <person name="Flores J."/>
        </authorList>
    </citation>
    <scope>NUCLEOTIDE SEQUENCE</scope>
    <source>
        <tissue evidence="1">Cladode</tissue>
    </source>
</reference>
<proteinExistence type="predicted"/>